<evidence type="ECO:0000256" key="1">
    <source>
        <dbReference type="SAM" id="SignalP"/>
    </source>
</evidence>
<feature type="chain" id="PRO_5037456355" evidence="1">
    <location>
        <begin position="18"/>
        <end position="104"/>
    </location>
</feature>
<reference evidence="3" key="1">
    <citation type="submission" date="2022-11" db="UniProtKB">
        <authorList>
            <consortium name="WormBaseParasite"/>
        </authorList>
    </citation>
    <scope>IDENTIFICATION</scope>
</reference>
<proteinExistence type="predicted"/>
<dbReference type="WBParaSite" id="nRc.2.0.1.t09075-RA">
    <property type="protein sequence ID" value="nRc.2.0.1.t09075-RA"/>
    <property type="gene ID" value="nRc.2.0.1.g09075"/>
</dbReference>
<dbReference type="AlphaFoldDB" id="A0A915I5F2"/>
<name>A0A915I5F2_ROMCU</name>
<organism evidence="2 3">
    <name type="scientific">Romanomermis culicivorax</name>
    <name type="common">Nematode worm</name>
    <dbReference type="NCBI Taxonomy" id="13658"/>
    <lineage>
        <taxon>Eukaryota</taxon>
        <taxon>Metazoa</taxon>
        <taxon>Ecdysozoa</taxon>
        <taxon>Nematoda</taxon>
        <taxon>Enoplea</taxon>
        <taxon>Dorylaimia</taxon>
        <taxon>Mermithida</taxon>
        <taxon>Mermithoidea</taxon>
        <taxon>Mermithidae</taxon>
        <taxon>Romanomermis</taxon>
    </lineage>
</organism>
<feature type="signal peptide" evidence="1">
    <location>
        <begin position="1"/>
        <end position="17"/>
    </location>
</feature>
<keyword evidence="1" id="KW-0732">Signal</keyword>
<evidence type="ECO:0000313" key="2">
    <source>
        <dbReference type="Proteomes" id="UP000887565"/>
    </source>
</evidence>
<accession>A0A915I5F2</accession>
<keyword evidence="2" id="KW-1185">Reference proteome</keyword>
<sequence length="104" mass="12007">MMLFVTLISIIHVAVDGFALDSTGNVTLDEYENSTSDKDQWKVTLSVFQKTQWNNTIKLVCKLHAYSSDKVEYELINQANEIIGHNDNGTFFFKLTDRYADFWC</sequence>
<protein>
    <submittedName>
        <fullName evidence="3">Uncharacterized protein</fullName>
    </submittedName>
</protein>
<evidence type="ECO:0000313" key="3">
    <source>
        <dbReference type="WBParaSite" id="nRc.2.0.1.t09075-RA"/>
    </source>
</evidence>
<dbReference type="Proteomes" id="UP000887565">
    <property type="component" value="Unplaced"/>
</dbReference>